<dbReference type="Pfam" id="PF01522">
    <property type="entry name" value="Polysacc_deac_1"/>
    <property type="match status" value="1"/>
</dbReference>
<protein>
    <submittedName>
        <fullName evidence="3">Polysaccharide deacetylase family protein</fullName>
    </submittedName>
</protein>
<sequence>MIQINLFIAVKALGLGFTVYNILPNIYFRNKCRYIIKKIDNEDSIFLTFDDGPDPRYTLRILKILERYEIKATFFVVANKAKKHPDIINKMIEDGHGLGLHSYSHRSFWLSLFWKTKRDFEKSMEIFNDLNYSLEYFRPPWGTFNLFTSYFSRKNKLETILWSLNAQDWSKKTTVEHIINKIVDNTKSGDIIVLHDSNGAENAPENTIKALEIIIPKLIEKGFKFKTIDESKRGNKYEKIVSKDS</sequence>
<dbReference type="PROSITE" id="PS51677">
    <property type="entry name" value="NODB"/>
    <property type="match status" value="1"/>
</dbReference>
<keyword evidence="1" id="KW-0812">Transmembrane</keyword>
<dbReference type="PANTHER" id="PTHR10587:SF137">
    <property type="entry name" value="4-DEOXY-4-FORMAMIDO-L-ARABINOSE-PHOSPHOUNDECAPRENOL DEFORMYLASE ARND-RELATED"/>
    <property type="match status" value="1"/>
</dbReference>
<feature type="transmembrane region" description="Helical" evidence="1">
    <location>
        <begin position="6"/>
        <end position="28"/>
    </location>
</feature>
<dbReference type="EMBL" id="JANGAC010000005">
    <property type="protein sequence ID" value="MCQ4923052.1"/>
    <property type="molecule type" value="Genomic_DNA"/>
</dbReference>
<dbReference type="InterPro" id="IPR002509">
    <property type="entry name" value="NODB_dom"/>
</dbReference>
<gene>
    <name evidence="3" type="ORF">NE686_08160</name>
</gene>
<dbReference type="RefSeq" id="WP_216560259.1">
    <property type="nucleotide sequence ID" value="NZ_JAHLOH010000042.1"/>
</dbReference>
<organism evidence="3 4">
    <name type="scientific">Tissierella carlieri</name>
    <dbReference type="NCBI Taxonomy" id="689904"/>
    <lineage>
        <taxon>Bacteria</taxon>
        <taxon>Bacillati</taxon>
        <taxon>Bacillota</taxon>
        <taxon>Tissierellia</taxon>
        <taxon>Tissierellales</taxon>
        <taxon>Tissierellaceae</taxon>
        <taxon>Tissierella</taxon>
    </lineage>
</organism>
<evidence type="ECO:0000313" key="4">
    <source>
        <dbReference type="Proteomes" id="UP001524478"/>
    </source>
</evidence>
<evidence type="ECO:0000313" key="3">
    <source>
        <dbReference type="EMBL" id="MCQ4923052.1"/>
    </source>
</evidence>
<evidence type="ECO:0000259" key="2">
    <source>
        <dbReference type="PROSITE" id="PS51677"/>
    </source>
</evidence>
<dbReference type="CDD" id="cd10959">
    <property type="entry name" value="CE4_NodB_like_3"/>
    <property type="match status" value="1"/>
</dbReference>
<keyword evidence="4" id="KW-1185">Reference proteome</keyword>
<reference evidence="3 4" key="1">
    <citation type="submission" date="2022-06" db="EMBL/GenBank/DDBJ databases">
        <title>Isolation of gut microbiota from human fecal samples.</title>
        <authorList>
            <person name="Pamer E.G."/>
            <person name="Barat B."/>
            <person name="Waligurski E."/>
            <person name="Medina S."/>
            <person name="Paddock L."/>
            <person name="Mostad J."/>
        </authorList>
    </citation>
    <scope>NUCLEOTIDE SEQUENCE [LARGE SCALE GENOMIC DNA]</scope>
    <source>
        <strain evidence="3 4">DFI.7.95</strain>
    </source>
</reference>
<feature type="domain" description="NodB homology" evidence="2">
    <location>
        <begin position="43"/>
        <end position="226"/>
    </location>
</feature>
<comment type="caution">
    <text evidence="3">The sequence shown here is derived from an EMBL/GenBank/DDBJ whole genome shotgun (WGS) entry which is preliminary data.</text>
</comment>
<keyword evidence="1" id="KW-0472">Membrane</keyword>
<dbReference type="InterPro" id="IPR050248">
    <property type="entry name" value="Polysacc_deacetylase_ArnD"/>
</dbReference>
<evidence type="ECO:0000256" key="1">
    <source>
        <dbReference type="SAM" id="Phobius"/>
    </source>
</evidence>
<dbReference type="PANTHER" id="PTHR10587">
    <property type="entry name" value="GLYCOSYL TRANSFERASE-RELATED"/>
    <property type="match status" value="1"/>
</dbReference>
<accession>A0ABT1S9A8</accession>
<keyword evidence="1" id="KW-1133">Transmembrane helix</keyword>
<proteinExistence type="predicted"/>
<dbReference type="Proteomes" id="UP001524478">
    <property type="component" value="Unassembled WGS sequence"/>
</dbReference>
<name>A0ABT1S9A8_9FIRM</name>